<sequence>MLRRMIFPLVLGLGGCALLIGLGVWQVQRLAWKTGVLAEIEARIDAPPQEIPADPDPTADRYLPVTVAGGFEGEALRVLVSPGNEGPGYRIIGAFETEGGRRIMVDRGFVPEDRKDAARPGGAATVTGNLHWPDETDGFTPDPDRAGNVWFARNVPLMAEALETEPVLVVARQVDGPEAGITPLPVGTEGIPNDHLEYAITWFSLAVIWAGMTGLLLWRIRQRATAGNGQGQ</sequence>
<organism evidence="8 9">
    <name type="scientific">Tranquillimonas rosea</name>
    <dbReference type="NCBI Taxonomy" id="641238"/>
    <lineage>
        <taxon>Bacteria</taxon>
        <taxon>Pseudomonadati</taxon>
        <taxon>Pseudomonadota</taxon>
        <taxon>Alphaproteobacteria</taxon>
        <taxon>Rhodobacterales</taxon>
        <taxon>Roseobacteraceae</taxon>
        <taxon>Tranquillimonas</taxon>
    </lineage>
</organism>
<dbReference type="PANTHER" id="PTHR23427:SF2">
    <property type="entry name" value="SURFEIT LOCUS PROTEIN 1"/>
    <property type="match status" value="1"/>
</dbReference>
<dbReference type="PANTHER" id="PTHR23427">
    <property type="entry name" value="SURFEIT LOCUS PROTEIN"/>
    <property type="match status" value="1"/>
</dbReference>
<evidence type="ECO:0000256" key="7">
    <source>
        <dbReference type="SAM" id="MobiDB-lite"/>
    </source>
</evidence>
<dbReference type="InterPro" id="IPR045214">
    <property type="entry name" value="Surf1/Surf4"/>
</dbReference>
<gene>
    <name evidence="8" type="ORF">SAMN04490244_10661</name>
</gene>
<keyword evidence="3 6" id="KW-0812">Transmembrane</keyword>
<dbReference type="STRING" id="641238.SAMN04490244_10661"/>
<evidence type="ECO:0000256" key="5">
    <source>
        <dbReference type="ARBA" id="ARBA00023136"/>
    </source>
</evidence>
<comment type="similarity">
    <text evidence="2 6">Belongs to the SURF1 family.</text>
</comment>
<feature type="transmembrane region" description="Helical" evidence="6">
    <location>
        <begin position="199"/>
        <end position="218"/>
    </location>
</feature>
<dbReference type="Proteomes" id="UP000198885">
    <property type="component" value="Unassembled WGS sequence"/>
</dbReference>
<dbReference type="CDD" id="cd06662">
    <property type="entry name" value="SURF1"/>
    <property type="match status" value="1"/>
</dbReference>
<feature type="region of interest" description="Disordered" evidence="7">
    <location>
        <begin position="113"/>
        <end position="135"/>
    </location>
</feature>
<proteinExistence type="inferred from homology"/>
<dbReference type="RefSeq" id="WP_092693636.1">
    <property type="nucleotide sequence ID" value="NZ_FOGU01000006.1"/>
</dbReference>
<comment type="caution">
    <text evidence="6">Lacks conserved residue(s) required for the propagation of feature annotation.</text>
</comment>
<evidence type="ECO:0000256" key="1">
    <source>
        <dbReference type="ARBA" id="ARBA00004370"/>
    </source>
</evidence>
<dbReference type="InterPro" id="IPR002994">
    <property type="entry name" value="Surf1/Shy1"/>
</dbReference>
<dbReference type="PROSITE" id="PS50895">
    <property type="entry name" value="SURF1"/>
    <property type="match status" value="1"/>
</dbReference>
<evidence type="ECO:0000256" key="2">
    <source>
        <dbReference type="ARBA" id="ARBA00007165"/>
    </source>
</evidence>
<comment type="subcellular location">
    <subcellularLocation>
        <location evidence="6">Cell membrane</location>
        <topology evidence="6">Multi-pass membrane protein</topology>
    </subcellularLocation>
    <subcellularLocation>
        <location evidence="1">Membrane</location>
    </subcellularLocation>
</comment>
<reference evidence="8 9" key="1">
    <citation type="submission" date="2016-10" db="EMBL/GenBank/DDBJ databases">
        <authorList>
            <person name="de Groot N.N."/>
        </authorList>
    </citation>
    <scope>NUCLEOTIDE SEQUENCE [LARGE SCALE GENOMIC DNA]</scope>
    <source>
        <strain evidence="8 9">DSM 23042</strain>
    </source>
</reference>
<evidence type="ECO:0000256" key="6">
    <source>
        <dbReference type="RuleBase" id="RU363076"/>
    </source>
</evidence>
<evidence type="ECO:0000313" key="9">
    <source>
        <dbReference type="Proteomes" id="UP000198885"/>
    </source>
</evidence>
<evidence type="ECO:0000256" key="4">
    <source>
        <dbReference type="ARBA" id="ARBA00022989"/>
    </source>
</evidence>
<accession>A0A1H9UWX8</accession>
<evidence type="ECO:0000313" key="8">
    <source>
        <dbReference type="EMBL" id="SES13946.1"/>
    </source>
</evidence>
<dbReference type="PROSITE" id="PS51257">
    <property type="entry name" value="PROKAR_LIPOPROTEIN"/>
    <property type="match status" value="1"/>
</dbReference>
<keyword evidence="6" id="KW-1003">Cell membrane</keyword>
<protein>
    <recommendedName>
        <fullName evidence="6">SURF1-like protein</fullName>
    </recommendedName>
</protein>
<dbReference type="AlphaFoldDB" id="A0A1H9UWX8"/>
<dbReference type="EMBL" id="FOGU01000006">
    <property type="protein sequence ID" value="SES13946.1"/>
    <property type="molecule type" value="Genomic_DNA"/>
</dbReference>
<dbReference type="GO" id="GO:0005886">
    <property type="term" value="C:plasma membrane"/>
    <property type="evidence" value="ECO:0007669"/>
    <property type="project" value="UniProtKB-SubCell"/>
</dbReference>
<name>A0A1H9UWX8_9RHOB</name>
<dbReference type="OrthoDB" id="6079986at2"/>
<dbReference type="Pfam" id="PF02104">
    <property type="entry name" value="SURF1"/>
    <property type="match status" value="1"/>
</dbReference>
<keyword evidence="4 6" id="KW-1133">Transmembrane helix</keyword>
<evidence type="ECO:0000256" key="3">
    <source>
        <dbReference type="ARBA" id="ARBA00022692"/>
    </source>
</evidence>
<keyword evidence="5 6" id="KW-0472">Membrane</keyword>
<keyword evidence="9" id="KW-1185">Reference proteome</keyword>